<keyword evidence="3" id="KW-0804">Transcription</keyword>
<dbReference type="Proteomes" id="UP000319255">
    <property type="component" value="Unassembled WGS sequence"/>
</dbReference>
<comment type="caution">
    <text evidence="5">The sequence shown here is derived from an EMBL/GenBank/DDBJ whole genome shotgun (WGS) entry which is preliminary data.</text>
</comment>
<dbReference type="GO" id="GO:0005829">
    <property type="term" value="C:cytosol"/>
    <property type="evidence" value="ECO:0007669"/>
    <property type="project" value="TreeGrafter"/>
</dbReference>
<dbReference type="InterPro" id="IPR036388">
    <property type="entry name" value="WH-like_DNA-bd_sf"/>
</dbReference>
<dbReference type="SMART" id="SM00344">
    <property type="entry name" value="HTH_ASNC"/>
    <property type="match status" value="1"/>
</dbReference>
<keyword evidence="2" id="KW-0238">DNA-binding</keyword>
<dbReference type="PANTHER" id="PTHR30154">
    <property type="entry name" value="LEUCINE-RESPONSIVE REGULATORY PROTEIN"/>
    <property type="match status" value="1"/>
</dbReference>
<name>A0A501WSQ8_9RHOB</name>
<dbReference type="SUPFAM" id="SSF54909">
    <property type="entry name" value="Dimeric alpha+beta barrel"/>
    <property type="match status" value="1"/>
</dbReference>
<dbReference type="RefSeq" id="WP_140453826.1">
    <property type="nucleotide sequence ID" value="NZ_VFRP01000007.1"/>
</dbReference>
<dbReference type="Pfam" id="PF13404">
    <property type="entry name" value="HTH_AsnC-type"/>
    <property type="match status" value="1"/>
</dbReference>
<evidence type="ECO:0000259" key="4">
    <source>
        <dbReference type="PROSITE" id="PS50956"/>
    </source>
</evidence>
<dbReference type="InterPro" id="IPR000485">
    <property type="entry name" value="AsnC-type_HTH_dom"/>
</dbReference>
<evidence type="ECO:0000256" key="2">
    <source>
        <dbReference type="ARBA" id="ARBA00023125"/>
    </source>
</evidence>
<dbReference type="Gene3D" id="3.30.70.920">
    <property type="match status" value="1"/>
</dbReference>
<dbReference type="GO" id="GO:0043200">
    <property type="term" value="P:response to amino acid"/>
    <property type="evidence" value="ECO:0007669"/>
    <property type="project" value="TreeGrafter"/>
</dbReference>
<feature type="domain" description="HTH asnC-type" evidence="4">
    <location>
        <begin position="6"/>
        <end position="67"/>
    </location>
</feature>
<dbReference type="InterPro" id="IPR011008">
    <property type="entry name" value="Dimeric_a/b-barrel"/>
</dbReference>
<dbReference type="PANTHER" id="PTHR30154:SF34">
    <property type="entry name" value="TRANSCRIPTIONAL REGULATOR AZLB"/>
    <property type="match status" value="1"/>
</dbReference>
<dbReference type="SUPFAM" id="SSF46785">
    <property type="entry name" value="Winged helix' DNA-binding domain"/>
    <property type="match status" value="1"/>
</dbReference>
<dbReference type="Pfam" id="PF01037">
    <property type="entry name" value="AsnC_trans_reg"/>
    <property type="match status" value="1"/>
</dbReference>
<dbReference type="InterPro" id="IPR019887">
    <property type="entry name" value="Tscrpt_reg_AsnC/Lrp_C"/>
</dbReference>
<protein>
    <submittedName>
        <fullName evidence="5">Lrp/AsnC family transcriptional regulator</fullName>
    </submittedName>
</protein>
<organism evidence="5 6">
    <name type="scientific">Amaricoccus solimangrovi</name>
    <dbReference type="NCBI Taxonomy" id="2589815"/>
    <lineage>
        <taxon>Bacteria</taxon>
        <taxon>Pseudomonadati</taxon>
        <taxon>Pseudomonadota</taxon>
        <taxon>Alphaproteobacteria</taxon>
        <taxon>Rhodobacterales</taxon>
        <taxon>Paracoccaceae</taxon>
        <taxon>Amaricoccus</taxon>
    </lineage>
</organism>
<evidence type="ECO:0000256" key="1">
    <source>
        <dbReference type="ARBA" id="ARBA00023015"/>
    </source>
</evidence>
<dbReference type="GO" id="GO:0043565">
    <property type="term" value="F:sequence-specific DNA binding"/>
    <property type="evidence" value="ECO:0007669"/>
    <property type="project" value="InterPro"/>
</dbReference>
<dbReference type="EMBL" id="VFRP01000007">
    <property type="protein sequence ID" value="TPE51390.1"/>
    <property type="molecule type" value="Genomic_DNA"/>
</dbReference>
<keyword evidence="6" id="KW-1185">Reference proteome</keyword>
<dbReference type="InterPro" id="IPR036390">
    <property type="entry name" value="WH_DNA-bd_sf"/>
</dbReference>
<dbReference type="PRINTS" id="PR00033">
    <property type="entry name" value="HTHASNC"/>
</dbReference>
<keyword evidence="1" id="KW-0805">Transcription regulation</keyword>
<proteinExistence type="predicted"/>
<reference evidence="5 6" key="1">
    <citation type="submission" date="2019-06" db="EMBL/GenBank/DDBJ databases">
        <title>A novel bacterium of genus Amaricoccus, isolated from marine sediment.</title>
        <authorList>
            <person name="Huang H."/>
            <person name="Mo K."/>
            <person name="Hu Y."/>
        </authorList>
    </citation>
    <scope>NUCLEOTIDE SEQUENCE [LARGE SCALE GENOMIC DNA]</scope>
    <source>
        <strain evidence="5 6">HB172011</strain>
    </source>
</reference>
<dbReference type="PROSITE" id="PS50956">
    <property type="entry name" value="HTH_ASNC_2"/>
    <property type="match status" value="1"/>
</dbReference>
<dbReference type="InterPro" id="IPR019888">
    <property type="entry name" value="Tscrpt_reg_AsnC-like"/>
</dbReference>
<evidence type="ECO:0000313" key="5">
    <source>
        <dbReference type="EMBL" id="TPE51390.1"/>
    </source>
</evidence>
<sequence>MAETGMDQIDRRILAALQTDARLTVEKIGAMVGLSASPCARRIRRLEAKGVIRGYVAVLDQVKAGLPVSVFASVKLERQREEDLDRFAAAVARWPEIVDCYLMTGPRDYLLRIVVRDLEAYEDFLKRRLTRLDGVASIESSFALAQVKQSTCLPLSEG</sequence>
<evidence type="ECO:0000256" key="3">
    <source>
        <dbReference type="ARBA" id="ARBA00023163"/>
    </source>
</evidence>
<dbReference type="Gene3D" id="1.10.10.10">
    <property type="entry name" value="Winged helix-like DNA-binding domain superfamily/Winged helix DNA-binding domain"/>
    <property type="match status" value="1"/>
</dbReference>
<evidence type="ECO:0000313" key="6">
    <source>
        <dbReference type="Proteomes" id="UP000319255"/>
    </source>
</evidence>
<dbReference type="AlphaFoldDB" id="A0A501WSQ8"/>
<gene>
    <name evidence="5" type="ORF">FJM51_09115</name>
</gene>
<dbReference type="OrthoDB" id="9803143at2"/>
<accession>A0A501WSQ8</accession>
<dbReference type="FunFam" id="1.10.10.10:FF:000186">
    <property type="entry name" value="AsnC family transcriptional regulator"/>
    <property type="match status" value="1"/>
</dbReference>